<evidence type="ECO:0000313" key="2">
    <source>
        <dbReference type="WBParaSite" id="L893_g20648.t1"/>
    </source>
</evidence>
<keyword evidence="1" id="KW-1185">Reference proteome</keyword>
<accession>A0A1I7YXB7</accession>
<organism evidence="1 2">
    <name type="scientific">Steinernema glaseri</name>
    <dbReference type="NCBI Taxonomy" id="37863"/>
    <lineage>
        <taxon>Eukaryota</taxon>
        <taxon>Metazoa</taxon>
        <taxon>Ecdysozoa</taxon>
        <taxon>Nematoda</taxon>
        <taxon>Chromadorea</taxon>
        <taxon>Rhabditida</taxon>
        <taxon>Tylenchina</taxon>
        <taxon>Panagrolaimomorpha</taxon>
        <taxon>Strongyloidoidea</taxon>
        <taxon>Steinernematidae</taxon>
        <taxon>Steinernema</taxon>
    </lineage>
</organism>
<protein>
    <submittedName>
        <fullName evidence="2">Glycosyltransferase family 1 protein</fullName>
    </submittedName>
</protein>
<proteinExistence type="predicted"/>
<sequence>MDRVPLRFIEEVLLLLDSIPYWIRKTLHYPSTWGKVAARRGVKEQVRVNVYLSQEPVFSLWTSHAGTNMPVPLEDLEQFVIRDIFIYKENRVWREERHPLNKKNFQLLQRHLRRGYPCYLALHANFSGISYLEQLCLAPSRVTHFSFDGLDPFDLPLPTEILTQNIDRGALRCLVCSNGVHVTNEFFPVILRFVASEQFEHLMFASSSGPVSSKVFLEGAIDAFLSRPRRKQFWFVISERYRDICGRLMGEDVREEVGVEFRRTRTLLSVCPAQ</sequence>
<dbReference type="WBParaSite" id="L893_g20648.t1">
    <property type="protein sequence ID" value="L893_g20648.t1"/>
    <property type="gene ID" value="L893_g20648"/>
</dbReference>
<reference evidence="2" key="1">
    <citation type="submission" date="2016-11" db="UniProtKB">
        <authorList>
            <consortium name="WormBaseParasite"/>
        </authorList>
    </citation>
    <scope>IDENTIFICATION</scope>
</reference>
<dbReference type="Proteomes" id="UP000095287">
    <property type="component" value="Unplaced"/>
</dbReference>
<dbReference type="AlphaFoldDB" id="A0A1I7YXB7"/>
<evidence type="ECO:0000313" key="1">
    <source>
        <dbReference type="Proteomes" id="UP000095287"/>
    </source>
</evidence>
<name>A0A1I7YXB7_9BILA</name>